<protein>
    <submittedName>
        <fullName evidence="1">Uncharacterized protein</fullName>
    </submittedName>
</protein>
<reference evidence="1" key="2">
    <citation type="submission" date="2018-03" db="EMBL/GenBank/DDBJ databases">
        <title>The Triticum urartu genome reveals the dynamic nature of wheat genome evolution.</title>
        <authorList>
            <person name="Ling H."/>
            <person name="Ma B."/>
            <person name="Shi X."/>
            <person name="Liu H."/>
            <person name="Dong L."/>
            <person name="Sun H."/>
            <person name="Cao Y."/>
            <person name="Gao Q."/>
            <person name="Zheng S."/>
            <person name="Li Y."/>
            <person name="Yu Y."/>
            <person name="Du H."/>
            <person name="Qi M."/>
            <person name="Li Y."/>
            <person name="Yu H."/>
            <person name="Cui Y."/>
            <person name="Wang N."/>
            <person name="Chen C."/>
            <person name="Wu H."/>
            <person name="Zhao Y."/>
            <person name="Zhang J."/>
            <person name="Li Y."/>
            <person name="Zhou W."/>
            <person name="Zhang B."/>
            <person name="Hu W."/>
            <person name="Eijk M."/>
            <person name="Tang J."/>
            <person name="Witsenboer H."/>
            <person name="Zhao S."/>
            <person name="Li Z."/>
            <person name="Zhang A."/>
            <person name="Wang D."/>
            <person name="Liang C."/>
        </authorList>
    </citation>
    <scope>NUCLEOTIDE SEQUENCE [LARGE SCALE GENOMIC DNA]</scope>
    <source>
        <strain evidence="1">cv. G1812</strain>
    </source>
</reference>
<reference evidence="2" key="1">
    <citation type="journal article" date="2013" name="Nature">
        <title>Draft genome of the wheat A-genome progenitor Triticum urartu.</title>
        <authorList>
            <person name="Ling H.Q."/>
            <person name="Zhao S."/>
            <person name="Liu D."/>
            <person name="Wang J."/>
            <person name="Sun H."/>
            <person name="Zhang C."/>
            <person name="Fan H."/>
            <person name="Li D."/>
            <person name="Dong L."/>
            <person name="Tao Y."/>
            <person name="Gao C."/>
            <person name="Wu H."/>
            <person name="Li Y."/>
            <person name="Cui Y."/>
            <person name="Guo X."/>
            <person name="Zheng S."/>
            <person name="Wang B."/>
            <person name="Yu K."/>
            <person name="Liang Q."/>
            <person name="Yang W."/>
            <person name="Lou X."/>
            <person name="Chen J."/>
            <person name="Feng M."/>
            <person name="Jian J."/>
            <person name="Zhang X."/>
            <person name="Luo G."/>
            <person name="Jiang Y."/>
            <person name="Liu J."/>
            <person name="Wang Z."/>
            <person name="Sha Y."/>
            <person name="Zhang B."/>
            <person name="Wu H."/>
            <person name="Tang D."/>
            <person name="Shen Q."/>
            <person name="Xue P."/>
            <person name="Zou S."/>
            <person name="Wang X."/>
            <person name="Liu X."/>
            <person name="Wang F."/>
            <person name="Yang Y."/>
            <person name="An X."/>
            <person name="Dong Z."/>
            <person name="Zhang K."/>
            <person name="Zhang X."/>
            <person name="Luo M.C."/>
            <person name="Dvorak J."/>
            <person name="Tong Y."/>
            <person name="Wang J."/>
            <person name="Yang H."/>
            <person name="Li Z."/>
            <person name="Wang D."/>
            <person name="Zhang A."/>
            <person name="Wang J."/>
        </authorList>
    </citation>
    <scope>NUCLEOTIDE SEQUENCE</scope>
    <source>
        <strain evidence="2">cv. G1812</strain>
    </source>
</reference>
<name>A0A8R7K2F6_TRIUA</name>
<dbReference type="Proteomes" id="UP000015106">
    <property type="component" value="Chromosome 1"/>
</dbReference>
<dbReference type="AlphaFoldDB" id="A0A8R7K2F6"/>
<dbReference type="EnsemblPlants" id="TuG1812G0100003571.01.T01">
    <property type="protein sequence ID" value="TuG1812G0100003571.01.T01.cds383855"/>
    <property type="gene ID" value="TuG1812G0100003571.01"/>
</dbReference>
<organism evidence="1 2">
    <name type="scientific">Triticum urartu</name>
    <name type="common">Red wild einkorn</name>
    <name type="synonym">Crithodium urartu</name>
    <dbReference type="NCBI Taxonomy" id="4572"/>
    <lineage>
        <taxon>Eukaryota</taxon>
        <taxon>Viridiplantae</taxon>
        <taxon>Streptophyta</taxon>
        <taxon>Embryophyta</taxon>
        <taxon>Tracheophyta</taxon>
        <taxon>Spermatophyta</taxon>
        <taxon>Magnoliopsida</taxon>
        <taxon>Liliopsida</taxon>
        <taxon>Poales</taxon>
        <taxon>Poaceae</taxon>
        <taxon>BOP clade</taxon>
        <taxon>Pooideae</taxon>
        <taxon>Triticodae</taxon>
        <taxon>Triticeae</taxon>
        <taxon>Triticinae</taxon>
        <taxon>Triticum</taxon>
    </lineage>
</organism>
<dbReference type="Gramene" id="TuG1812G0100003571.01.T01">
    <property type="protein sequence ID" value="TuG1812G0100003571.01.T01.cds383855"/>
    <property type="gene ID" value="TuG1812G0100003571.01"/>
</dbReference>
<sequence>MLEACFGPPCLVRQMEHFVCMVNIYRHLSHLLPTLCPIFANSSTHLCALFFSLSLWIRY</sequence>
<proteinExistence type="predicted"/>
<reference evidence="1" key="3">
    <citation type="submission" date="2022-06" db="UniProtKB">
        <authorList>
            <consortium name="EnsemblPlants"/>
        </authorList>
    </citation>
    <scope>IDENTIFICATION</scope>
</reference>
<evidence type="ECO:0000313" key="1">
    <source>
        <dbReference type="EnsemblPlants" id="TuG1812G0100003571.01.T01.cds383855"/>
    </source>
</evidence>
<evidence type="ECO:0000313" key="2">
    <source>
        <dbReference type="Proteomes" id="UP000015106"/>
    </source>
</evidence>
<keyword evidence="2" id="KW-1185">Reference proteome</keyword>
<accession>A0A8R7K2F6</accession>